<evidence type="ECO:0000256" key="3">
    <source>
        <dbReference type="SAM" id="SignalP"/>
    </source>
</evidence>
<feature type="compositionally biased region" description="Pro residues" evidence="1">
    <location>
        <begin position="245"/>
        <end position="267"/>
    </location>
</feature>
<sequence length="503" mass="55214">MLGRSVGIAAACVLGARAFIIPSGIAPASNGDAPDLSITTVNSPKSQVITLPCSECAFSTTQEKIEDVDEDEEAFWIQGGANSLVLNFTVSEDGQRLQLNGGDIYPPRFQQDGWFEQQPIYVKQVPSQAGMVDIKSGAVQSTDLELTAYGWEEPKKEALSPNGDMLVSARFTIMGLENEYVSVDDVAFKLLETGDGELLIMEVERMEVENSPHGRPVFDDESFPPPGPDDMPEDMDFPPHHGPPHHGPPPHGPPPHGPPPHGPPPHGPPHHHKDQHCNMLPEPLCKLKAMIESKIDQAMTSRPGPPRQKGGCNGRKGPHGMDLPGHIKPHFNRPGQEDRPHHEAGPDEMDRPDYEAGPDAMDRPDHEAGPDEMDRPDQEDRPKYHHGRPHHMRPHGEHHGHHRHHHFFGHHFLHSFAKGLVAVLIPVMAGITVGMTVSLLGLVVGRLIGFVWIKFARGGRRGYASVAQQELVAEEGENKDVIAVMEAPPVYEDSPAYVISEKE</sequence>
<dbReference type="PANTHER" id="PTHR40622:SF1">
    <property type="match status" value="1"/>
</dbReference>
<evidence type="ECO:0000313" key="6">
    <source>
        <dbReference type="Proteomes" id="UP001324427"/>
    </source>
</evidence>
<feature type="compositionally biased region" description="Basic and acidic residues" evidence="1">
    <location>
        <begin position="209"/>
        <end position="218"/>
    </location>
</feature>
<dbReference type="PANTHER" id="PTHR40622">
    <property type="match status" value="1"/>
</dbReference>
<dbReference type="EMBL" id="JAVFHQ010000041">
    <property type="protein sequence ID" value="KAK4542505.1"/>
    <property type="molecule type" value="Genomic_DNA"/>
</dbReference>
<accession>A0AAV9JC09</accession>
<feature type="compositionally biased region" description="Basic residues" evidence="1">
    <location>
        <begin position="383"/>
        <end position="403"/>
    </location>
</feature>
<feature type="signal peptide" evidence="3">
    <location>
        <begin position="1"/>
        <end position="18"/>
    </location>
</feature>
<proteinExistence type="predicted"/>
<feature type="chain" id="PRO_5043922726" description="DUF7728 domain-containing protein" evidence="3">
    <location>
        <begin position="19"/>
        <end position="503"/>
    </location>
</feature>
<keyword evidence="2" id="KW-1133">Transmembrane helix</keyword>
<feature type="region of interest" description="Disordered" evidence="1">
    <location>
        <begin position="209"/>
        <end position="278"/>
    </location>
</feature>
<keyword evidence="2" id="KW-0812">Transmembrane</keyword>
<dbReference type="Proteomes" id="UP001324427">
    <property type="component" value="Unassembled WGS sequence"/>
</dbReference>
<keyword evidence="3" id="KW-0732">Signal</keyword>
<keyword evidence="6" id="KW-1185">Reference proteome</keyword>
<evidence type="ECO:0000256" key="1">
    <source>
        <dbReference type="SAM" id="MobiDB-lite"/>
    </source>
</evidence>
<dbReference type="InterPro" id="IPR056145">
    <property type="entry name" value="DUF7728"/>
</dbReference>
<evidence type="ECO:0000256" key="2">
    <source>
        <dbReference type="SAM" id="Phobius"/>
    </source>
</evidence>
<feature type="compositionally biased region" description="Basic and acidic residues" evidence="1">
    <location>
        <begin position="335"/>
        <end position="382"/>
    </location>
</feature>
<comment type="caution">
    <text evidence="5">The sequence shown here is derived from an EMBL/GenBank/DDBJ whole genome shotgun (WGS) entry which is preliminary data.</text>
</comment>
<protein>
    <recommendedName>
        <fullName evidence="4">DUF7728 domain-containing protein</fullName>
    </recommendedName>
</protein>
<feature type="transmembrane region" description="Helical" evidence="2">
    <location>
        <begin position="420"/>
        <end position="453"/>
    </location>
</feature>
<reference evidence="5 6" key="1">
    <citation type="submission" date="2021-11" db="EMBL/GenBank/DDBJ databases">
        <title>Black yeast isolated from Biological Soil Crust.</title>
        <authorList>
            <person name="Kurbessoian T."/>
        </authorList>
    </citation>
    <scope>NUCLEOTIDE SEQUENCE [LARGE SCALE GENOMIC DNA]</scope>
    <source>
        <strain evidence="5 6">CCFEE 5522</strain>
    </source>
</reference>
<evidence type="ECO:0000259" key="4">
    <source>
        <dbReference type="Pfam" id="PF24854"/>
    </source>
</evidence>
<keyword evidence="2" id="KW-0472">Membrane</keyword>
<dbReference type="AlphaFoldDB" id="A0AAV9JC09"/>
<feature type="domain" description="DUF7728" evidence="4">
    <location>
        <begin position="46"/>
        <end position="207"/>
    </location>
</feature>
<name>A0AAV9JC09_9PEZI</name>
<dbReference type="Pfam" id="PF24854">
    <property type="entry name" value="DUF7728"/>
    <property type="match status" value="1"/>
</dbReference>
<feature type="region of interest" description="Disordered" evidence="1">
    <location>
        <begin position="298"/>
        <end position="403"/>
    </location>
</feature>
<organism evidence="5 6">
    <name type="scientific">Oleoguttula mirabilis</name>
    <dbReference type="NCBI Taxonomy" id="1507867"/>
    <lineage>
        <taxon>Eukaryota</taxon>
        <taxon>Fungi</taxon>
        <taxon>Dikarya</taxon>
        <taxon>Ascomycota</taxon>
        <taxon>Pezizomycotina</taxon>
        <taxon>Dothideomycetes</taxon>
        <taxon>Dothideomycetidae</taxon>
        <taxon>Mycosphaerellales</taxon>
        <taxon>Teratosphaeriaceae</taxon>
        <taxon>Oleoguttula</taxon>
    </lineage>
</organism>
<gene>
    <name evidence="5" type="ORF">LTR36_006757</name>
</gene>
<evidence type="ECO:0000313" key="5">
    <source>
        <dbReference type="EMBL" id="KAK4542505.1"/>
    </source>
</evidence>